<dbReference type="SUPFAM" id="SSF48403">
    <property type="entry name" value="Ankyrin repeat"/>
    <property type="match status" value="1"/>
</dbReference>
<evidence type="ECO:0000256" key="2">
    <source>
        <dbReference type="ARBA" id="ARBA00022737"/>
    </source>
</evidence>
<keyword evidence="8" id="KW-0442">Lipid degradation</keyword>
<dbReference type="GO" id="GO:2000304">
    <property type="term" value="P:positive regulation of ceramide biosynthetic process"/>
    <property type="evidence" value="ECO:0007669"/>
    <property type="project" value="TreeGrafter"/>
</dbReference>
<dbReference type="InterPro" id="IPR002641">
    <property type="entry name" value="PNPLA_dom"/>
</dbReference>
<protein>
    <recommendedName>
        <fullName evidence="1">phospholipase A2</fullName>
        <ecNumber evidence="1">3.1.1.4</ecNumber>
    </recommendedName>
</protein>
<evidence type="ECO:0000313" key="11">
    <source>
        <dbReference type="EMBL" id="VDD91322.1"/>
    </source>
</evidence>
<evidence type="ECO:0000256" key="9">
    <source>
        <dbReference type="SAM" id="MobiDB-lite"/>
    </source>
</evidence>
<dbReference type="OrthoDB" id="10021675at2759"/>
<dbReference type="WBParaSite" id="EVEC_0000649901-mRNA-1">
    <property type="protein sequence ID" value="EVEC_0000649901-mRNA-1"/>
    <property type="gene ID" value="EVEC_0000649901"/>
</dbReference>
<reference evidence="11 12" key="2">
    <citation type="submission" date="2018-10" db="EMBL/GenBank/DDBJ databases">
        <authorList>
            <consortium name="Pathogen Informatics"/>
        </authorList>
    </citation>
    <scope>NUCLEOTIDE SEQUENCE [LARGE SCALE GENOMIC DNA]</scope>
</reference>
<dbReference type="GO" id="GO:0052816">
    <property type="term" value="F:long-chain fatty acyl-CoA hydrolase activity"/>
    <property type="evidence" value="ECO:0007669"/>
    <property type="project" value="TreeGrafter"/>
</dbReference>
<dbReference type="Proteomes" id="UP000274131">
    <property type="component" value="Unassembled WGS sequence"/>
</dbReference>
<evidence type="ECO:0000256" key="8">
    <source>
        <dbReference type="PROSITE-ProRule" id="PRU01161"/>
    </source>
</evidence>
<feature type="repeat" description="ANK" evidence="7">
    <location>
        <begin position="450"/>
        <end position="482"/>
    </location>
</feature>
<gene>
    <name evidence="11" type="ORF">EVEC_LOCUS6073</name>
</gene>
<feature type="short sequence motif" description="DGA/G" evidence="8">
    <location>
        <begin position="816"/>
        <end position="818"/>
    </location>
</feature>
<evidence type="ECO:0000313" key="13">
    <source>
        <dbReference type="WBParaSite" id="EVEC_0000649901-mRNA-1"/>
    </source>
</evidence>
<dbReference type="PROSITE" id="PS50088">
    <property type="entry name" value="ANK_REPEAT"/>
    <property type="match status" value="4"/>
</dbReference>
<comment type="catalytic activity">
    <reaction evidence="6">
        <text>a 1,2-diacyl-sn-glycero-3-phosphocholine + H2O = a 1-acyl-sn-glycero-3-phosphocholine + a fatty acid + H(+)</text>
        <dbReference type="Rhea" id="RHEA:15801"/>
        <dbReference type="ChEBI" id="CHEBI:15377"/>
        <dbReference type="ChEBI" id="CHEBI:15378"/>
        <dbReference type="ChEBI" id="CHEBI:28868"/>
        <dbReference type="ChEBI" id="CHEBI:57643"/>
        <dbReference type="ChEBI" id="CHEBI:58168"/>
        <dbReference type="EC" id="3.1.1.4"/>
    </reaction>
    <physiologicalReaction direction="left-to-right" evidence="6">
        <dbReference type="Rhea" id="RHEA:15802"/>
    </physiologicalReaction>
</comment>
<dbReference type="SMART" id="SM00248">
    <property type="entry name" value="ANK"/>
    <property type="match status" value="8"/>
</dbReference>
<dbReference type="STRING" id="51028.A0A0N4V834"/>
<dbReference type="EC" id="3.1.1.4" evidence="1"/>
<feature type="repeat" description="ANK" evidence="7">
    <location>
        <begin position="348"/>
        <end position="380"/>
    </location>
</feature>
<evidence type="ECO:0000259" key="10">
    <source>
        <dbReference type="PROSITE" id="PS51635"/>
    </source>
</evidence>
<sequence length="983" mass="108700">MDQEALTNNQENRPVIFDTATDDEDTNSTQSTSAIDAAVAGTAASDKPIDVVNATNIADVDCDPSAIRQATELSDLNGSALEPEDTIKKFFAFSIFLISHVSQKLGELWTTAREKVFGEDYWIPSDPYEVVLFPNELLSAHKVVFTIKDSGLRVVQGTLKNRPAFPLYHLLYSNSFTEDGLVVTLTMSMFRTHDVHAAMDLCNKCCDCVTLFKLLDMRKNNRRIVRELITVLRDHPLWSVVPVAIASNRLDLFLDEGISLIQSLSNGSLDVMLQVVAQPEGKYPLMLAIELNRLEIAKRLLELGADPATSDIHGNNAMHYASMSSVQMIEMLWGFEKTHALLNSTNQNGYTPVLLAISNANPLIFSTLVSLGAEINIRVAGRSPLFEFMRSKGKSIEVLKTLLKASPNLLAERDPATGNTVLHAAQYKSSLSSLLFLYSNELDLNAKNNAGQAALHLYANRGDIGLVMTLASYGCDINVVDRSGNTPLHLAVSHGDLMMTRLLLCLGADVQIKNKQNDTVRHLAAKLQSEELLKTLSICGAERCEFVRSGCVSGCANTQKINEMKDASWYAVEGASSCFAPASFDTASLNDYEINTKIDSGDFVNDYLREVTVCLNEVIQKLEALAADKKPSDFVNLMSFDGGGIRGLVIVQMLLELEKVMGEPFFPYFDMIAGTSTGGLVAAGLSMGKTLRECQHIYLRLKDMVFEGWARPYNSSLIEVLSQQLAGEETTLADIPWPKMFFTAVRADCFPVKLEKMRNFRLNLSDEENNKLGYTEPSGKCYNFSSLVIETLLWKALRRTSAAPTYFSPVDNKYIDGGIISNNPTLDLLAELSFLNSTRHFTTKGRNENLRVGCVLSVGTGATPEVAMETSNLEFSLNPYSSAIAIKNLGVILVDQATATEGAPVDRSRAWCNSKRIPFFRLSAPLFKDIPLDTRDDVDVARMMWDCVEYGWRIRPQMHCLSGLLKKLGHASGRRHLFELYTK</sequence>
<dbReference type="Gene3D" id="1.25.40.20">
    <property type="entry name" value="Ankyrin repeat-containing domain"/>
    <property type="match status" value="2"/>
</dbReference>
<dbReference type="GO" id="GO:0005739">
    <property type="term" value="C:mitochondrion"/>
    <property type="evidence" value="ECO:0007669"/>
    <property type="project" value="TreeGrafter"/>
</dbReference>
<dbReference type="EMBL" id="UXUI01008367">
    <property type="protein sequence ID" value="VDD91322.1"/>
    <property type="molecule type" value="Genomic_DNA"/>
</dbReference>
<feature type="active site" description="Proton acceptor" evidence="8">
    <location>
        <position position="816"/>
    </location>
</feature>
<dbReference type="Pfam" id="PF01734">
    <property type="entry name" value="Patatin"/>
    <property type="match status" value="1"/>
</dbReference>
<feature type="short sequence motif" description="GXGXXG" evidence="8">
    <location>
        <begin position="642"/>
        <end position="647"/>
    </location>
</feature>
<keyword evidence="3 8" id="KW-0378">Hydrolase</keyword>
<feature type="compositionally biased region" description="Polar residues" evidence="9">
    <location>
        <begin position="1"/>
        <end position="12"/>
    </location>
</feature>
<dbReference type="GO" id="GO:0016042">
    <property type="term" value="P:lipid catabolic process"/>
    <property type="evidence" value="ECO:0007669"/>
    <property type="project" value="UniProtKB-UniRule"/>
</dbReference>
<keyword evidence="4 7" id="KW-0040">ANK repeat</keyword>
<dbReference type="AlphaFoldDB" id="A0A0N4V834"/>
<dbReference type="PANTHER" id="PTHR24139">
    <property type="entry name" value="CALCIUM-INDEPENDENT PHOSPHOLIPASE A2"/>
    <property type="match status" value="1"/>
</dbReference>
<keyword evidence="2" id="KW-0677">Repeat</keyword>
<reference evidence="13" key="1">
    <citation type="submission" date="2017-02" db="UniProtKB">
        <authorList>
            <consortium name="WormBaseParasite"/>
        </authorList>
    </citation>
    <scope>IDENTIFICATION</scope>
</reference>
<evidence type="ECO:0000256" key="5">
    <source>
        <dbReference type="ARBA" id="ARBA00023098"/>
    </source>
</evidence>
<feature type="repeat" description="ANK" evidence="7">
    <location>
        <begin position="280"/>
        <end position="312"/>
    </location>
</feature>
<dbReference type="SUPFAM" id="SSF52151">
    <property type="entry name" value="FabD/lysophospholipase-like"/>
    <property type="match status" value="1"/>
</dbReference>
<dbReference type="InterPro" id="IPR036770">
    <property type="entry name" value="Ankyrin_rpt-contain_sf"/>
</dbReference>
<feature type="short sequence motif" description="GXSXG" evidence="8">
    <location>
        <begin position="674"/>
        <end position="678"/>
    </location>
</feature>
<feature type="region of interest" description="Disordered" evidence="9">
    <location>
        <begin position="1"/>
        <end position="30"/>
    </location>
</feature>
<dbReference type="InterPro" id="IPR047148">
    <property type="entry name" value="PLPL9"/>
</dbReference>
<evidence type="ECO:0000256" key="7">
    <source>
        <dbReference type="PROSITE-ProRule" id="PRU00023"/>
    </source>
</evidence>
<name>A0A0N4V834_ENTVE</name>
<evidence type="ECO:0000256" key="3">
    <source>
        <dbReference type="ARBA" id="ARBA00022801"/>
    </source>
</evidence>
<evidence type="ECO:0000313" key="12">
    <source>
        <dbReference type="Proteomes" id="UP000274131"/>
    </source>
</evidence>
<dbReference type="PANTHER" id="PTHR24139:SF34">
    <property type="entry name" value="85_88 KDA CALCIUM-INDEPENDENT PHOSPHOLIPASE A2"/>
    <property type="match status" value="1"/>
</dbReference>
<dbReference type="PROSITE" id="PS50297">
    <property type="entry name" value="ANK_REP_REGION"/>
    <property type="match status" value="4"/>
</dbReference>
<evidence type="ECO:0000256" key="1">
    <source>
        <dbReference type="ARBA" id="ARBA00013278"/>
    </source>
</evidence>
<feature type="domain" description="PNPLA" evidence="10">
    <location>
        <begin position="638"/>
        <end position="829"/>
    </location>
</feature>
<dbReference type="Pfam" id="PF12796">
    <property type="entry name" value="Ank_2"/>
    <property type="match status" value="2"/>
</dbReference>
<dbReference type="InterPro" id="IPR002110">
    <property type="entry name" value="Ankyrin_rpt"/>
</dbReference>
<dbReference type="InterPro" id="IPR016035">
    <property type="entry name" value="Acyl_Trfase/lysoPLipase"/>
</dbReference>
<dbReference type="GO" id="GO:0047499">
    <property type="term" value="F:calcium-independent phospholipase A2 activity"/>
    <property type="evidence" value="ECO:0007669"/>
    <property type="project" value="InterPro"/>
</dbReference>
<proteinExistence type="predicted"/>
<evidence type="ECO:0000256" key="4">
    <source>
        <dbReference type="ARBA" id="ARBA00023043"/>
    </source>
</evidence>
<dbReference type="PROSITE" id="PS51635">
    <property type="entry name" value="PNPLA"/>
    <property type="match status" value="1"/>
</dbReference>
<feature type="repeat" description="ANK" evidence="7">
    <location>
        <begin position="483"/>
        <end position="515"/>
    </location>
</feature>
<feature type="active site" description="Nucleophile" evidence="8">
    <location>
        <position position="676"/>
    </location>
</feature>
<evidence type="ECO:0000256" key="6">
    <source>
        <dbReference type="ARBA" id="ARBA00023422"/>
    </source>
</evidence>
<organism evidence="13">
    <name type="scientific">Enterobius vermicularis</name>
    <name type="common">Human pinworm</name>
    <dbReference type="NCBI Taxonomy" id="51028"/>
    <lineage>
        <taxon>Eukaryota</taxon>
        <taxon>Metazoa</taxon>
        <taxon>Ecdysozoa</taxon>
        <taxon>Nematoda</taxon>
        <taxon>Chromadorea</taxon>
        <taxon>Rhabditida</taxon>
        <taxon>Spirurina</taxon>
        <taxon>Oxyuridomorpha</taxon>
        <taxon>Oxyuroidea</taxon>
        <taxon>Oxyuridae</taxon>
        <taxon>Enterobius</taxon>
    </lineage>
</organism>
<keyword evidence="12" id="KW-1185">Reference proteome</keyword>
<dbReference type="Gene3D" id="3.40.1090.10">
    <property type="entry name" value="Cytosolic phospholipase A2 catalytic domain"/>
    <property type="match status" value="1"/>
</dbReference>
<keyword evidence="5 8" id="KW-0443">Lipid metabolism</keyword>
<accession>A0A0N4V834</accession>